<dbReference type="EMBL" id="CP007139">
    <property type="protein sequence ID" value="AIE83801.1"/>
    <property type="molecule type" value="Genomic_DNA"/>
</dbReference>
<protein>
    <submittedName>
        <fullName evidence="4">Putative lipoprotein</fullName>
    </submittedName>
</protein>
<evidence type="ECO:0000259" key="3">
    <source>
        <dbReference type="Pfam" id="PF13115"/>
    </source>
</evidence>
<gene>
    <name evidence="4" type="ORF">OP10G_0433</name>
</gene>
<dbReference type="KEGG" id="fgi:OP10G_0433"/>
<dbReference type="OrthoDB" id="128043at2"/>
<dbReference type="Pfam" id="PF13115">
    <property type="entry name" value="YtkA"/>
    <property type="match status" value="1"/>
</dbReference>
<dbReference type="eggNOG" id="COG4244">
    <property type="taxonomic scope" value="Bacteria"/>
</dbReference>
<keyword evidence="5" id="KW-1185">Reference proteome</keyword>
<dbReference type="STRING" id="661478.OP10G_0433"/>
<dbReference type="InterPro" id="IPR032693">
    <property type="entry name" value="YtkA-like_dom"/>
</dbReference>
<organism evidence="4 5">
    <name type="scientific">Fimbriimonas ginsengisoli Gsoil 348</name>
    <dbReference type="NCBI Taxonomy" id="661478"/>
    <lineage>
        <taxon>Bacteria</taxon>
        <taxon>Bacillati</taxon>
        <taxon>Armatimonadota</taxon>
        <taxon>Fimbriimonadia</taxon>
        <taxon>Fimbriimonadales</taxon>
        <taxon>Fimbriimonadaceae</taxon>
        <taxon>Fimbriimonas</taxon>
    </lineage>
</organism>
<evidence type="ECO:0000256" key="2">
    <source>
        <dbReference type="SAM" id="SignalP"/>
    </source>
</evidence>
<reference evidence="4 5" key="1">
    <citation type="journal article" date="2014" name="PLoS ONE">
        <title>The first complete genome sequence of the class fimbriimonadia in the phylum armatimonadetes.</title>
        <authorList>
            <person name="Hu Z.Y."/>
            <person name="Wang Y.Z."/>
            <person name="Im W.T."/>
            <person name="Wang S.Y."/>
            <person name="Zhao G.P."/>
            <person name="Zheng H.J."/>
            <person name="Quan Z.X."/>
        </authorList>
    </citation>
    <scope>NUCLEOTIDE SEQUENCE [LARGE SCALE GENOMIC DNA]</scope>
    <source>
        <strain evidence="4">Gsoil 348</strain>
    </source>
</reference>
<sequence length="429" mass="46533">MFKPFLSSFALVLAVAGARAQTSSFLCVHCDRKIVVKSKSDLAKKCAVCKCGVAASACRPAKPAKPATKAQVGKYLVELRVPEEGLFAGEQVDVEFRLSDTTHSDPIEGKRGVPNAQPRATVTMPSMPGMPVVRPKIHSEGVPGDYGVELFFPHGGTFQVGLLLTPPGEKPLRTSFSVNVNDAEARRSIAKPKPYSVEMLDFPKDARAGQPIDLHLEIKDTKTDQIVRDFDVAHTKLIHLIVVSKDLGWFAHEHPEQQADGSFRLPQTFPAGGDYLVFADVAPKDKGSQVISTSVHVAGPGGNWSKKLAPTTGKVAVDGIVAEFQPTETPIPIGKTTVVSFHLRDEATGQPVNDLEPYLGAHGHLMIIHQDGQAFVHSHPAEDAAAAKLIRQGEVRFTARFPKPGIYKAWAQFQRHGKVVTLPFVFEVK</sequence>
<dbReference type="HOGENOM" id="CLU_638969_0_0_0"/>
<dbReference type="AlphaFoldDB" id="A0A068NJW9"/>
<keyword evidence="4" id="KW-0449">Lipoprotein</keyword>
<accession>A0A068NJW9</accession>
<feature type="region of interest" description="Disordered" evidence="1">
    <location>
        <begin position="103"/>
        <end position="129"/>
    </location>
</feature>
<name>A0A068NJW9_FIMGI</name>
<keyword evidence="2" id="KW-0732">Signal</keyword>
<feature type="chain" id="PRO_5001651694" evidence="2">
    <location>
        <begin position="21"/>
        <end position="429"/>
    </location>
</feature>
<feature type="signal peptide" evidence="2">
    <location>
        <begin position="1"/>
        <end position="20"/>
    </location>
</feature>
<evidence type="ECO:0000313" key="4">
    <source>
        <dbReference type="EMBL" id="AIE83801.1"/>
    </source>
</evidence>
<proteinExistence type="predicted"/>
<evidence type="ECO:0000313" key="5">
    <source>
        <dbReference type="Proteomes" id="UP000027982"/>
    </source>
</evidence>
<evidence type="ECO:0000256" key="1">
    <source>
        <dbReference type="SAM" id="MobiDB-lite"/>
    </source>
</evidence>
<dbReference type="Proteomes" id="UP000027982">
    <property type="component" value="Chromosome"/>
</dbReference>
<feature type="domain" description="YtkA-like" evidence="3">
    <location>
        <begin position="71"/>
        <end position="160"/>
    </location>
</feature>